<dbReference type="InterPro" id="IPR002213">
    <property type="entry name" value="UDP_glucos_trans"/>
</dbReference>
<protein>
    <submittedName>
        <fullName evidence="4">UDP-glucuronosyltransferase 2A2</fullName>
    </submittedName>
</protein>
<dbReference type="FunFam" id="3.40.50.2000:FF:000021">
    <property type="entry name" value="UDP-glucuronosyltransferase"/>
    <property type="match status" value="1"/>
</dbReference>
<dbReference type="CDD" id="cd03784">
    <property type="entry name" value="GT1_Gtf-like"/>
    <property type="match status" value="2"/>
</dbReference>
<dbReference type="OrthoDB" id="5835829at2759"/>
<evidence type="ECO:0000313" key="4">
    <source>
        <dbReference type="EMBL" id="PFX32536.1"/>
    </source>
</evidence>
<keyword evidence="5" id="KW-1185">Reference proteome</keyword>
<keyword evidence="3 4" id="KW-0808">Transferase</keyword>
<dbReference type="EMBL" id="LSMT01000022">
    <property type="protein sequence ID" value="PFX32536.1"/>
    <property type="molecule type" value="Genomic_DNA"/>
</dbReference>
<organism evidence="4 5">
    <name type="scientific">Stylophora pistillata</name>
    <name type="common">Smooth cauliflower coral</name>
    <dbReference type="NCBI Taxonomy" id="50429"/>
    <lineage>
        <taxon>Eukaryota</taxon>
        <taxon>Metazoa</taxon>
        <taxon>Cnidaria</taxon>
        <taxon>Anthozoa</taxon>
        <taxon>Hexacorallia</taxon>
        <taxon>Scleractinia</taxon>
        <taxon>Astrocoeniina</taxon>
        <taxon>Pocilloporidae</taxon>
        <taxon>Stylophora</taxon>
    </lineage>
</organism>
<dbReference type="Pfam" id="PF00201">
    <property type="entry name" value="UDPGT"/>
    <property type="match status" value="3"/>
</dbReference>
<dbReference type="STRING" id="50429.A0A2B4ST70"/>
<reference evidence="5" key="1">
    <citation type="journal article" date="2017" name="bioRxiv">
        <title>Comparative analysis of the genomes of Stylophora pistillata and Acropora digitifera provides evidence for extensive differences between species of corals.</title>
        <authorList>
            <person name="Voolstra C.R."/>
            <person name="Li Y."/>
            <person name="Liew Y.J."/>
            <person name="Baumgarten S."/>
            <person name="Zoccola D."/>
            <person name="Flot J.-F."/>
            <person name="Tambutte S."/>
            <person name="Allemand D."/>
            <person name="Aranda M."/>
        </authorList>
    </citation>
    <scope>NUCLEOTIDE SEQUENCE [LARGE SCALE GENOMIC DNA]</scope>
</reference>
<dbReference type="SUPFAM" id="SSF53756">
    <property type="entry name" value="UDP-Glycosyltransferase/glycogen phosphorylase"/>
    <property type="match status" value="3"/>
</dbReference>
<name>A0A2B4ST70_STYPI</name>
<evidence type="ECO:0000313" key="5">
    <source>
        <dbReference type="Proteomes" id="UP000225706"/>
    </source>
</evidence>
<keyword evidence="2" id="KW-0328">Glycosyltransferase</keyword>
<gene>
    <name evidence="4" type="primary">Ugt2a2</name>
    <name evidence="4" type="ORF">AWC38_SpisGene2627</name>
</gene>
<accession>A0A2B4ST70</accession>
<sequence>MGFKCMTGHAPKYMSSKFLKRAELVSALSGYIPSFLGSNIKVVEWLPQNDLLAHKNIKAFVSHVGHNSLYESAYHGVPLVAFPQFADQHYNAKHAENLGIGLAVDPKGCKAQDLFDTIQRVISEPRFKTKVLHISILLKDRRRTPLEETGDWPWLEIAAFCTIGKSQYMNLRSVLEEMASRGHEVIMVIPSTLKVQLSNRVQHKIFQVPYKPGFLENELLRLELEGNKFQLLSKLMQVLPTMCDSVLNDTKIMEELKGFDLLLYDFLGVCGALIGDRLGIPRIQVVPKPNNPLDHMVPTPLSYIPIMILPAGFTDKMTFLQRVANVVAYIGMRLLKDIIFARPMAALKLRYNITTERSYQETVDGTELVLIRADFAIEYAQPLLPGNIMVGPLSVKEGKPLPPDLEDFVTNAGGDGFIIVSFGSNLASILPRTVVDMLATAFGKLKQRVVWRLKGYIPSFLGSNIKVVEWLPQNDLLAHKNIKAFVSHVGHNSLYESAYHGVPLVAFPQFADQHYNAKHAENLGIGLAVDPKGYTAQDLFDTIQRVISEPRQRLFTKRNNYKSKATRIAAFCTIGKSQYMNLRGILEEMASRGHEVNMVIPSTEKVKLSDRVQHKIFQVPYKPGFMEIELLRLELEGNKFQLLSKMMEVLPAVCDSVLNDTKIMEELKGFDLLVYDVLGVCGALIGDRLGIPRVQMLVTPNNPFDHMIPTPLSYIPMMVLPGFTDKMTFLQRVANVVAYIGLRLFKDILFARPMDALKLKYNITTERSYQETVDGAELVLIRADFAIEYAQPLLPGNIMVGPLNVKEGKPLPPDLEEFVNNSGGNGFIIVSFGSNLASILPRTVVDMLATAFGKLKQRVVWRLKA</sequence>
<comment type="similarity">
    <text evidence="1">Belongs to the UDP-glycosyltransferase family.</text>
</comment>
<dbReference type="AlphaFoldDB" id="A0A2B4ST70"/>
<evidence type="ECO:0000256" key="2">
    <source>
        <dbReference type="ARBA" id="ARBA00022676"/>
    </source>
</evidence>
<dbReference type="InterPro" id="IPR050271">
    <property type="entry name" value="UDP-glycosyltransferase"/>
</dbReference>
<dbReference type="PANTHER" id="PTHR48043">
    <property type="entry name" value="EG:EG0003.4 PROTEIN-RELATED"/>
    <property type="match status" value="1"/>
</dbReference>
<comment type="caution">
    <text evidence="4">The sequence shown here is derived from an EMBL/GenBank/DDBJ whole genome shotgun (WGS) entry which is preliminary data.</text>
</comment>
<evidence type="ECO:0000256" key="1">
    <source>
        <dbReference type="ARBA" id="ARBA00009995"/>
    </source>
</evidence>
<proteinExistence type="inferred from homology"/>
<dbReference type="GO" id="GO:0008194">
    <property type="term" value="F:UDP-glycosyltransferase activity"/>
    <property type="evidence" value="ECO:0007669"/>
    <property type="project" value="InterPro"/>
</dbReference>
<dbReference type="Proteomes" id="UP000225706">
    <property type="component" value="Unassembled WGS sequence"/>
</dbReference>
<dbReference type="PANTHER" id="PTHR48043:SF145">
    <property type="entry name" value="FI06409P-RELATED"/>
    <property type="match status" value="1"/>
</dbReference>
<evidence type="ECO:0000256" key="3">
    <source>
        <dbReference type="ARBA" id="ARBA00022679"/>
    </source>
</evidence>
<dbReference type="Gene3D" id="3.40.50.2000">
    <property type="entry name" value="Glycogen Phosphorylase B"/>
    <property type="match status" value="5"/>
</dbReference>